<dbReference type="InterPro" id="IPR003679">
    <property type="entry name" value="Amioglycoside_AcTrfase"/>
</dbReference>
<keyword evidence="2 4" id="KW-0808">Transferase</keyword>
<evidence type="ECO:0000313" key="4">
    <source>
        <dbReference type="EMBL" id="KAF2008548.1"/>
    </source>
</evidence>
<accession>A0A6A5X6D7</accession>
<name>A0A6A5X6D7_9PLEO</name>
<dbReference type="OrthoDB" id="9987540at2759"/>
<evidence type="ECO:0000313" key="5">
    <source>
        <dbReference type="Proteomes" id="UP000799778"/>
    </source>
</evidence>
<reference evidence="4" key="1">
    <citation type="journal article" date="2020" name="Stud. Mycol.">
        <title>101 Dothideomycetes genomes: a test case for predicting lifestyles and emergence of pathogens.</title>
        <authorList>
            <person name="Haridas S."/>
            <person name="Albert R."/>
            <person name="Binder M."/>
            <person name="Bloem J."/>
            <person name="Labutti K."/>
            <person name="Salamov A."/>
            <person name="Andreopoulos B."/>
            <person name="Baker S."/>
            <person name="Barry K."/>
            <person name="Bills G."/>
            <person name="Bluhm B."/>
            <person name="Cannon C."/>
            <person name="Castanera R."/>
            <person name="Culley D."/>
            <person name="Daum C."/>
            <person name="Ezra D."/>
            <person name="Gonzalez J."/>
            <person name="Henrissat B."/>
            <person name="Kuo A."/>
            <person name="Liang C."/>
            <person name="Lipzen A."/>
            <person name="Lutzoni F."/>
            <person name="Magnuson J."/>
            <person name="Mondo S."/>
            <person name="Nolan M."/>
            <person name="Ohm R."/>
            <person name="Pangilinan J."/>
            <person name="Park H.-J."/>
            <person name="Ramirez L."/>
            <person name="Alfaro M."/>
            <person name="Sun H."/>
            <person name="Tritt A."/>
            <person name="Yoshinaga Y."/>
            <person name="Zwiers L.-H."/>
            <person name="Turgeon B."/>
            <person name="Goodwin S."/>
            <person name="Spatafora J."/>
            <person name="Crous P."/>
            <person name="Grigoriev I."/>
        </authorList>
    </citation>
    <scope>NUCLEOTIDE SEQUENCE</scope>
    <source>
        <strain evidence="4">CBS 175.79</strain>
    </source>
</reference>
<dbReference type="Proteomes" id="UP000799778">
    <property type="component" value="Unassembled WGS sequence"/>
</dbReference>
<keyword evidence="5" id="KW-1185">Reference proteome</keyword>
<evidence type="ECO:0000256" key="3">
    <source>
        <dbReference type="ARBA" id="ARBA00023315"/>
    </source>
</evidence>
<dbReference type="GO" id="GO:0046677">
    <property type="term" value="P:response to antibiotic"/>
    <property type="evidence" value="ECO:0007669"/>
    <property type="project" value="InterPro"/>
</dbReference>
<keyword evidence="3" id="KW-0012">Acyltransferase</keyword>
<organism evidence="4 5">
    <name type="scientific">Aaosphaeria arxii CBS 175.79</name>
    <dbReference type="NCBI Taxonomy" id="1450172"/>
    <lineage>
        <taxon>Eukaryota</taxon>
        <taxon>Fungi</taxon>
        <taxon>Dikarya</taxon>
        <taxon>Ascomycota</taxon>
        <taxon>Pezizomycotina</taxon>
        <taxon>Dothideomycetes</taxon>
        <taxon>Pleosporomycetidae</taxon>
        <taxon>Pleosporales</taxon>
        <taxon>Pleosporales incertae sedis</taxon>
        <taxon>Aaosphaeria</taxon>
    </lineage>
</organism>
<dbReference type="EMBL" id="ML978083">
    <property type="protein sequence ID" value="KAF2008548.1"/>
    <property type="molecule type" value="Genomic_DNA"/>
</dbReference>
<dbReference type="RefSeq" id="XP_033376887.1">
    <property type="nucleotide sequence ID" value="XM_033529718.1"/>
</dbReference>
<dbReference type="PANTHER" id="PTHR11104">
    <property type="entry name" value="AMINOGLYCOSIDE N3-ACETYLTRANSFERASE"/>
    <property type="match status" value="1"/>
</dbReference>
<dbReference type="SUPFAM" id="SSF110710">
    <property type="entry name" value="TTHA0583/YokD-like"/>
    <property type="match status" value="1"/>
</dbReference>
<protein>
    <submittedName>
        <fullName evidence="4">Aminoglycoside N3-acetyltransferase</fullName>
    </submittedName>
</protein>
<gene>
    <name evidence="4" type="ORF">BU24DRAFT_429383</name>
</gene>
<proteinExistence type="inferred from homology"/>
<dbReference type="GeneID" id="54287115"/>
<evidence type="ECO:0000256" key="2">
    <source>
        <dbReference type="ARBA" id="ARBA00022679"/>
    </source>
</evidence>
<comment type="similarity">
    <text evidence="1">Belongs to the antibiotic N-acetyltransferase family.</text>
</comment>
<evidence type="ECO:0000256" key="1">
    <source>
        <dbReference type="ARBA" id="ARBA00006383"/>
    </source>
</evidence>
<dbReference type="GO" id="GO:0008080">
    <property type="term" value="F:N-acetyltransferase activity"/>
    <property type="evidence" value="ECO:0007669"/>
    <property type="project" value="InterPro"/>
</dbReference>
<sequence>MAEAALVARTRSPITINSLAAQLNEMGLMQGDTVLVHTSLSSLGWVNGGPVAVVEALMKTVGEQGTIIMPSQSGNLTDPANWSQPPVPKDWVQTIRGTMPVYDPRTTPTSSMGRVVEVFRTWPGALRSGHPTTSFVARGPFAASLMADHRLEDPLGETSPLGKIYRLNRVKILLIGVGFDRCTALHLAECRRWPDRPKTLQGAPMLVNGKREWVQYEILQELSNEAFLSAGASAIASGMARVGKLGEGQGTVVNMRELVDHAVGIWPDNYST</sequence>
<dbReference type="PANTHER" id="PTHR11104:SF0">
    <property type="entry name" value="SPBETA PROPHAGE-DERIVED AMINOGLYCOSIDE N(3')-ACETYLTRANSFERASE-LIKE PROTEIN YOKD"/>
    <property type="match status" value="1"/>
</dbReference>
<dbReference type="AlphaFoldDB" id="A0A6A5X6D7"/>
<dbReference type="Pfam" id="PF02522">
    <property type="entry name" value="Antibiotic_NAT"/>
    <property type="match status" value="1"/>
</dbReference>
<dbReference type="InterPro" id="IPR028345">
    <property type="entry name" value="Antibiotic_NAT-like"/>
</dbReference>